<evidence type="ECO:0000256" key="2">
    <source>
        <dbReference type="ARBA" id="ARBA00022598"/>
    </source>
</evidence>
<dbReference type="GO" id="GO:0170057">
    <property type="term" value="F:RNA ligase (GTP) activity"/>
    <property type="evidence" value="ECO:0007669"/>
    <property type="project" value="UniProtKB-EC"/>
</dbReference>
<keyword evidence="3 12" id="KW-0479">Metal-binding</keyword>
<feature type="binding site" evidence="12">
    <location>
        <position position="323"/>
    </location>
    <ligand>
        <name>Mn(2+)</name>
        <dbReference type="ChEBI" id="CHEBI:29035"/>
        <label>2</label>
    </ligand>
</feature>
<keyword evidence="7 12" id="KW-0464">Manganese</keyword>
<comment type="similarity">
    <text evidence="1 13">Belongs to the RtcB family.</text>
</comment>
<evidence type="ECO:0000256" key="11">
    <source>
        <dbReference type="PIRSR" id="PIRSR601233-2"/>
    </source>
</evidence>
<feature type="binding site" evidence="11">
    <location>
        <begin position="398"/>
        <end position="401"/>
    </location>
    <ligand>
        <name>GMP</name>
        <dbReference type="ChEBI" id="CHEBI:58115"/>
    </ligand>
</feature>
<comment type="subunit">
    <text evidence="13">Monomer.</text>
</comment>
<evidence type="ECO:0000256" key="6">
    <source>
        <dbReference type="ARBA" id="ARBA00023134"/>
    </source>
</evidence>
<feature type="binding site" evidence="11">
    <location>
        <begin position="372"/>
        <end position="375"/>
    </location>
    <ligand>
        <name>GMP</name>
        <dbReference type="ChEBI" id="CHEBI:58115"/>
    </ligand>
</feature>
<evidence type="ECO:0000256" key="4">
    <source>
        <dbReference type="ARBA" id="ARBA00022741"/>
    </source>
</evidence>
<comment type="cofactor">
    <cofactor evidence="12 13">
        <name>Mn(2+)</name>
        <dbReference type="ChEBI" id="CHEBI:29035"/>
    </cofactor>
    <text evidence="12 13">Binds 2 manganese ions per subunit.</text>
</comment>
<feature type="binding site" evidence="12">
    <location>
        <position position="198"/>
    </location>
    <ligand>
        <name>Mn(2+)</name>
        <dbReference type="ChEBI" id="CHEBI:29035"/>
        <label>1</label>
    </ligand>
</feature>
<comment type="caution">
    <text evidence="14">The sequence shown here is derived from an EMBL/GenBank/DDBJ whole genome shotgun (WGS) entry which is preliminary data.</text>
</comment>
<evidence type="ECO:0000256" key="10">
    <source>
        <dbReference type="PIRSR" id="PIRSR601233-1"/>
    </source>
</evidence>
<evidence type="ECO:0000256" key="9">
    <source>
        <dbReference type="ARBA" id="ARBA00049514"/>
    </source>
</evidence>
<proteinExistence type="inferred from homology"/>
<dbReference type="PANTHER" id="PTHR11118:SF1">
    <property type="entry name" value="RNA-SPLICING LIGASE RTCB HOMOLOG"/>
    <property type="match status" value="1"/>
</dbReference>
<dbReference type="EMBL" id="DTHG01000032">
    <property type="protein sequence ID" value="HGW91447.1"/>
    <property type="molecule type" value="Genomic_DNA"/>
</dbReference>
<feature type="binding site" evidence="12">
    <location>
        <position position="90"/>
    </location>
    <ligand>
        <name>Mn(2+)</name>
        <dbReference type="ChEBI" id="CHEBI:29035"/>
        <label>1</label>
    </ligand>
</feature>
<feature type="active site" description="GMP-histidine intermediate" evidence="10">
    <location>
        <position position="398"/>
    </location>
</feature>
<dbReference type="Gene3D" id="3.90.1860.10">
    <property type="entry name" value="tRNA-splicing ligase RtcB"/>
    <property type="match status" value="1"/>
</dbReference>
<accession>A0A7C4YGR2</accession>
<dbReference type="GO" id="GO:0042245">
    <property type="term" value="P:RNA repair"/>
    <property type="evidence" value="ECO:0007669"/>
    <property type="project" value="UniProtKB-KW"/>
</dbReference>
<sequence>MKKIDNYRYLIPKEGNMYVPGLIFSSEKMIKHIEEEKTYEQVKNVAHLKGIQNYSFAMPDIHWGYGFPIGGVAAMDVEEGVISPGGVGYDINCGVRSIRTDLTYDDVKDRLKELLDRIYVNVPCGVGSEGKVKLKEKDINQVMMKGALWAVENGYGWKEDIERIEDNGRMEGASIEFISDKAIERGLPQLGSLGAGNHFIEIQIVEEVYDENIARKWKLFKDQVLIMIHSGSRGFGHQICSDYIHIIQDAMRKYGISVPDRELACVPIKSEEGKRYFASMASAANFAWANRQMIMHWIRESFQEVFKKSPESMGMELIYDVAHNIAKFEKHIVDGKEKMVCVHRKGATRAFPKGHPELPSFYRETGQPVIIPGDMGTHSYILVGTEIAMRETFGSTCHGAGRVLSRHQAIKITANRRITDELLKKGIIARAKSIQTLREEVPDAYKDIDDVIEVVHNVGLSKKVIKARPIGVVKG</sequence>
<evidence type="ECO:0000256" key="7">
    <source>
        <dbReference type="ARBA" id="ARBA00023211"/>
    </source>
</evidence>
<evidence type="ECO:0000256" key="8">
    <source>
        <dbReference type="ARBA" id="ARBA00047746"/>
    </source>
</evidence>
<feature type="binding site" evidence="11">
    <location>
        <position position="474"/>
    </location>
    <ligand>
        <name>GMP</name>
        <dbReference type="ChEBI" id="CHEBI:58115"/>
    </ligand>
</feature>
<dbReference type="AlphaFoldDB" id="A0A7C4YGR2"/>
<protein>
    <recommendedName>
        <fullName evidence="13">tRNA-splicing ligase RtcB</fullName>
        <ecNumber evidence="13">6.5.1.-</ecNumber>
    </recommendedName>
</protein>
<evidence type="ECO:0000256" key="1">
    <source>
        <dbReference type="ARBA" id="ARBA00008071"/>
    </source>
</evidence>
<evidence type="ECO:0000256" key="3">
    <source>
        <dbReference type="ARBA" id="ARBA00022723"/>
    </source>
</evidence>
<evidence type="ECO:0000256" key="13">
    <source>
        <dbReference type="RuleBase" id="RU371113"/>
    </source>
</evidence>
<dbReference type="FunFam" id="3.90.1860.10:FF:000001">
    <property type="entry name" value="tRNA-splicing ligase RtcB homolog"/>
    <property type="match status" value="1"/>
</dbReference>
<evidence type="ECO:0000256" key="12">
    <source>
        <dbReference type="PIRSR" id="PIRSR601233-3"/>
    </source>
</evidence>
<dbReference type="GO" id="GO:0003972">
    <property type="term" value="F:RNA ligase (ATP) activity"/>
    <property type="evidence" value="ECO:0007669"/>
    <property type="project" value="TreeGrafter"/>
</dbReference>
<organism evidence="14">
    <name type="scientific">candidate division WOR-3 bacterium</name>
    <dbReference type="NCBI Taxonomy" id="2052148"/>
    <lineage>
        <taxon>Bacteria</taxon>
        <taxon>Bacteria division WOR-3</taxon>
    </lineage>
</organism>
<feature type="binding site" evidence="11">
    <location>
        <begin position="323"/>
        <end position="324"/>
    </location>
    <ligand>
        <name>GMP</name>
        <dbReference type="ChEBI" id="CHEBI:58115"/>
    </ligand>
</feature>
<comment type="catalytic activity">
    <reaction evidence="8">
        <text>a 3'-end 3'-phospho-ribonucleotide-RNA + a 5'-end dephospho-ribonucleoside-RNA + GTP = a ribonucleotidyl-ribonucleotide-RNA + GMP + diphosphate</text>
        <dbReference type="Rhea" id="RHEA:68076"/>
        <dbReference type="Rhea" id="RHEA-COMP:10463"/>
        <dbReference type="Rhea" id="RHEA-COMP:13936"/>
        <dbReference type="Rhea" id="RHEA-COMP:17355"/>
        <dbReference type="ChEBI" id="CHEBI:33019"/>
        <dbReference type="ChEBI" id="CHEBI:37565"/>
        <dbReference type="ChEBI" id="CHEBI:58115"/>
        <dbReference type="ChEBI" id="CHEBI:83062"/>
        <dbReference type="ChEBI" id="CHEBI:138284"/>
        <dbReference type="ChEBI" id="CHEBI:173118"/>
        <dbReference type="EC" id="6.5.1.8"/>
    </reaction>
</comment>
<comment type="catalytic activity">
    <reaction evidence="9">
        <text>a 3'-end 2',3'-cyclophospho-ribonucleotide-RNA + a 5'-end dephospho-ribonucleoside-RNA + GTP + H2O = a ribonucleotidyl-ribonucleotide-RNA + GMP + diphosphate + H(+)</text>
        <dbReference type="Rhea" id="RHEA:68080"/>
        <dbReference type="Rhea" id="RHEA-COMP:10464"/>
        <dbReference type="Rhea" id="RHEA-COMP:13936"/>
        <dbReference type="Rhea" id="RHEA-COMP:17355"/>
        <dbReference type="ChEBI" id="CHEBI:15377"/>
        <dbReference type="ChEBI" id="CHEBI:15378"/>
        <dbReference type="ChEBI" id="CHEBI:33019"/>
        <dbReference type="ChEBI" id="CHEBI:37565"/>
        <dbReference type="ChEBI" id="CHEBI:58115"/>
        <dbReference type="ChEBI" id="CHEBI:83064"/>
        <dbReference type="ChEBI" id="CHEBI:138284"/>
        <dbReference type="ChEBI" id="CHEBI:173118"/>
        <dbReference type="EC" id="6.5.1.8"/>
    </reaction>
</comment>
<keyword evidence="6 11" id="KW-0342">GTP-binding</keyword>
<dbReference type="InterPro" id="IPR036025">
    <property type="entry name" value="RtcB-like_sf"/>
</dbReference>
<keyword evidence="4 11" id="KW-0547">Nucleotide-binding</keyword>
<evidence type="ECO:0000256" key="5">
    <source>
        <dbReference type="ARBA" id="ARBA00022800"/>
    </source>
</evidence>
<dbReference type="SUPFAM" id="SSF103365">
    <property type="entry name" value="Hypothetical protein PH1602"/>
    <property type="match status" value="1"/>
</dbReference>
<dbReference type="EC" id="6.5.1.-" evidence="13"/>
<feature type="binding site" evidence="12">
    <location>
        <position position="229"/>
    </location>
    <ligand>
        <name>Mn(2+)</name>
        <dbReference type="ChEBI" id="CHEBI:29035"/>
        <label>2</label>
    </ligand>
</feature>
<reference evidence="14" key="1">
    <citation type="journal article" date="2020" name="mSystems">
        <title>Genome- and Community-Level Interaction Insights into Carbon Utilization and Element Cycling Functions of Hydrothermarchaeota in Hydrothermal Sediment.</title>
        <authorList>
            <person name="Zhou Z."/>
            <person name="Liu Y."/>
            <person name="Xu W."/>
            <person name="Pan J."/>
            <person name="Luo Z.H."/>
            <person name="Li M."/>
        </authorList>
    </citation>
    <scope>NUCLEOTIDE SEQUENCE [LARGE SCALE GENOMIC DNA]</scope>
    <source>
        <strain evidence="14">SpSt-780</strain>
    </source>
</reference>
<name>A0A7C4YGR2_UNCW3</name>
<dbReference type="InterPro" id="IPR001233">
    <property type="entry name" value="RtcB"/>
</dbReference>
<dbReference type="Pfam" id="PF01139">
    <property type="entry name" value="RtcB"/>
    <property type="match status" value="1"/>
</dbReference>
<feature type="binding site" evidence="11">
    <location>
        <begin position="197"/>
        <end position="201"/>
    </location>
    <ligand>
        <name>GMP</name>
        <dbReference type="ChEBI" id="CHEBI:58115"/>
    </ligand>
</feature>
<dbReference type="GO" id="GO:0005525">
    <property type="term" value="F:GTP binding"/>
    <property type="evidence" value="ECO:0007669"/>
    <property type="project" value="UniProtKB-KW"/>
</dbReference>
<gene>
    <name evidence="13" type="primary">rtcB</name>
    <name evidence="14" type="ORF">ENV67_02770</name>
</gene>
<dbReference type="PANTHER" id="PTHR11118">
    <property type="entry name" value="RNA-SPLICING LIGASE RTCB HOMOLOG"/>
    <property type="match status" value="1"/>
</dbReference>
<keyword evidence="2 13" id="KW-0436">Ligase</keyword>
<feature type="binding site" evidence="11">
    <location>
        <position position="379"/>
    </location>
    <ligand>
        <name>GMP</name>
        <dbReference type="ChEBI" id="CHEBI:58115"/>
    </ligand>
</feature>
<keyword evidence="5" id="KW-0692">RNA repair</keyword>
<evidence type="ECO:0000313" key="14">
    <source>
        <dbReference type="EMBL" id="HGW91447.1"/>
    </source>
</evidence>
<dbReference type="GO" id="GO:0046872">
    <property type="term" value="F:metal ion binding"/>
    <property type="evidence" value="ECO:0007669"/>
    <property type="project" value="UniProtKB-UniRule"/>
</dbReference>
<dbReference type="GO" id="GO:0006396">
    <property type="term" value="P:RNA processing"/>
    <property type="evidence" value="ECO:0007669"/>
    <property type="project" value="InterPro"/>
</dbReference>